<evidence type="ECO:0000256" key="1">
    <source>
        <dbReference type="ARBA" id="ARBA00022723"/>
    </source>
</evidence>
<accession>A0ABP3YPV0</accession>
<evidence type="ECO:0000256" key="4">
    <source>
        <dbReference type="HAMAP-Rule" id="MF_01696"/>
    </source>
</evidence>
<evidence type="ECO:0000256" key="2">
    <source>
        <dbReference type="ARBA" id="ARBA00022801"/>
    </source>
</evidence>
<dbReference type="PANTHER" id="PTHR12993:SF26">
    <property type="entry name" value="1D-MYO-INOSITOL 2-ACETAMIDO-2-DEOXY-ALPHA-D-GLUCOPYRANOSIDE DEACETYLASE"/>
    <property type="match status" value="1"/>
</dbReference>
<feature type="binding site" evidence="4">
    <location>
        <position position="33"/>
    </location>
    <ligand>
        <name>Zn(2+)</name>
        <dbReference type="ChEBI" id="CHEBI:29105"/>
    </ligand>
</feature>
<dbReference type="Pfam" id="PF02585">
    <property type="entry name" value="PIG-L"/>
    <property type="match status" value="1"/>
</dbReference>
<feature type="binding site" evidence="4">
    <location>
        <position position="178"/>
    </location>
    <ligand>
        <name>Zn(2+)</name>
        <dbReference type="ChEBI" id="CHEBI:29105"/>
    </ligand>
</feature>
<sequence>MRTRRERPHARGTYSATVTPPPARRRLLLVHAHPDDETLATGGTIARYAADPETSVTLVTCTLGEQGEVIPPELAELAPERGDQLGGYRAGELAAACAALGVRDHRFLGGICRWRDTGMALAGHGVRAAMPERLHPRAFARPESFDEQVEQLVAVLEEVRPQAVITYGPDGGYGHPDHVRAHDITAAAVRRVPARLLHTVVGRSTLDAGLAKLAGREGLPFRMPEPDELPTVPDASIGVRIDVSAQRAAHVAALRAHATQVAVWSDDEVTAFAVSNFVAQPLRDVEEYVPADGTAGPADDLFGEVGDV</sequence>
<evidence type="ECO:0000313" key="5">
    <source>
        <dbReference type="EMBL" id="GAA0899012.1"/>
    </source>
</evidence>
<comment type="caution">
    <text evidence="5">The sequence shown here is derived from an EMBL/GenBank/DDBJ whole genome shotgun (WGS) entry which is preliminary data.</text>
</comment>
<dbReference type="PANTHER" id="PTHR12993">
    <property type="entry name" value="N-ACETYLGLUCOSAMINYL-PHOSPHATIDYLINOSITOL DE-N-ACETYLASE-RELATED"/>
    <property type="match status" value="1"/>
</dbReference>
<dbReference type="Proteomes" id="UP001499967">
    <property type="component" value="Unassembled WGS sequence"/>
</dbReference>
<evidence type="ECO:0000313" key="6">
    <source>
        <dbReference type="Proteomes" id="UP001499967"/>
    </source>
</evidence>
<keyword evidence="1 4" id="KW-0479">Metal-binding</keyword>
<keyword evidence="3 4" id="KW-0862">Zinc</keyword>
<comment type="function">
    <text evidence="4">Catalyzes the deacetylation of 1D-myo-inositol 2-acetamido-2-deoxy-alpha-D-glucopyranoside (GlcNAc-Ins) in the mycothiol biosynthesis pathway.</text>
</comment>
<name>A0ABP3YPV0_9PSEU</name>
<dbReference type="EC" id="3.5.1.103" evidence="4"/>
<feature type="binding site" evidence="4">
    <location>
        <position position="36"/>
    </location>
    <ligand>
        <name>Zn(2+)</name>
        <dbReference type="ChEBI" id="CHEBI:29105"/>
    </ligand>
</feature>
<dbReference type="InterPro" id="IPR017810">
    <property type="entry name" value="Mycothiol_biosynthesis_MshB"/>
</dbReference>
<dbReference type="SUPFAM" id="SSF102588">
    <property type="entry name" value="LmbE-like"/>
    <property type="match status" value="1"/>
</dbReference>
<dbReference type="InterPro" id="IPR024078">
    <property type="entry name" value="LmbE-like_dom_sf"/>
</dbReference>
<keyword evidence="2 4" id="KW-0378">Hydrolase</keyword>
<dbReference type="InterPro" id="IPR003737">
    <property type="entry name" value="GlcNAc_PI_deacetylase-related"/>
</dbReference>
<evidence type="ECO:0000256" key="3">
    <source>
        <dbReference type="ARBA" id="ARBA00022833"/>
    </source>
</evidence>
<organism evidence="5 6">
    <name type="scientific">Pseudonocardia zijingensis</name>
    <dbReference type="NCBI Taxonomy" id="153376"/>
    <lineage>
        <taxon>Bacteria</taxon>
        <taxon>Bacillati</taxon>
        <taxon>Actinomycetota</taxon>
        <taxon>Actinomycetes</taxon>
        <taxon>Pseudonocardiales</taxon>
        <taxon>Pseudonocardiaceae</taxon>
        <taxon>Pseudonocardia</taxon>
    </lineage>
</organism>
<dbReference type="EMBL" id="BAAAHP010000202">
    <property type="protein sequence ID" value="GAA0899012.1"/>
    <property type="molecule type" value="Genomic_DNA"/>
</dbReference>
<keyword evidence="6" id="KW-1185">Reference proteome</keyword>
<protein>
    <recommendedName>
        <fullName evidence="4">1D-myo-inositol 2-acetamido-2-deoxy-alpha-D-glucopyranoside deacetylase</fullName>
        <shortName evidence="4">GlcNAc-Ins deacetylase</shortName>
        <ecNumber evidence="4">3.5.1.103</ecNumber>
    </recommendedName>
    <alternativeName>
        <fullName evidence="4">N-acetyl-1-D-myo-inositol-2-amino-2-deoxy-alpha-D-glucopyranoside deacetylase</fullName>
    </alternativeName>
</protein>
<comment type="similarity">
    <text evidence="4">Belongs to the MshB deacetylase family.</text>
</comment>
<gene>
    <name evidence="4 5" type="primary">mshB</name>
    <name evidence="5" type="ORF">GCM10009559_62660</name>
</gene>
<dbReference type="NCBIfam" id="TIGR03445">
    <property type="entry name" value="mycothiol_MshB"/>
    <property type="match status" value="1"/>
</dbReference>
<proteinExistence type="inferred from homology"/>
<dbReference type="HAMAP" id="MF_01696">
    <property type="entry name" value="MshB"/>
    <property type="match status" value="1"/>
</dbReference>
<dbReference type="Gene3D" id="3.40.50.10320">
    <property type="entry name" value="LmbE-like"/>
    <property type="match status" value="1"/>
</dbReference>
<comment type="catalytic activity">
    <reaction evidence="4">
        <text>1D-myo-inositol 2-acetamido-2-deoxy-alpha-D-glucopyranoside + H2O = 1D-myo-inositol 2-amino-2-deoxy-alpha-D-glucopyranoside + acetate</text>
        <dbReference type="Rhea" id="RHEA:26180"/>
        <dbReference type="ChEBI" id="CHEBI:15377"/>
        <dbReference type="ChEBI" id="CHEBI:30089"/>
        <dbReference type="ChEBI" id="CHEBI:52442"/>
        <dbReference type="ChEBI" id="CHEBI:58886"/>
        <dbReference type="EC" id="3.5.1.103"/>
    </reaction>
</comment>
<comment type="cofactor">
    <cofactor evidence="4">
        <name>Zn(2+)</name>
        <dbReference type="ChEBI" id="CHEBI:29105"/>
    </cofactor>
    <text evidence="4">Binds 1 zinc ion per subunit.</text>
</comment>
<reference evidence="6" key="1">
    <citation type="journal article" date="2019" name="Int. J. Syst. Evol. Microbiol.">
        <title>The Global Catalogue of Microorganisms (GCM) 10K type strain sequencing project: providing services to taxonomists for standard genome sequencing and annotation.</title>
        <authorList>
            <consortium name="The Broad Institute Genomics Platform"/>
            <consortium name="The Broad Institute Genome Sequencing Center for Infectious Disease"/>
            <person name="Wu L."/>
            <person name="Ma J."/>
        </authorList>
    </citation>
    <scope>NUCLEOTIDE SEQUENCE [LARGE SCALE GENOMIC DNA]</scope>
    <source>
        <strain evidence="6">JCM 11117</strain>
    </source>
</reference>